<reference evidence="2 3" key="1">
    <citation type="submission" date="2020-08" db="EMBL/GenBank/DDBJ databases">
        <title>Sequencing the genomes of 1000 actinobacteria strains.</title>
        <authorList>
            <person name="Klenk H.-P."/>
        </authorList>
    </citation>
    <scope>NUCLEOTIDE SEQUENCE [LARGE SCALE GENOMIC DNA]</scope>
    <source>
        <strain evidence="2 3">DSM 17945</strain>
    </source>
</reference>
<protein>
    <submittedName>
        <fullName evidence="2">Spore maturation protein CgeB</fullName>
    </submittedName>
</protein>
<dbReference type="AlphaFoldDB" id="A0A7W9JJW6"/>
<evidence type="ECO:0000313" key="2">
    <source>
        <dbReference type="EMBL" id="MBB5848801.1"/>
    </source>
</evidence>
<evidence type="ECO:0000259" key="1">
    <source>
        <dbReference type="Pfam" id="PF13524"/>
    </source>
</evidence>
<feature type="domain" description="Spore protein YkvP/CgeB glycosyl transferase-like" evidence="1">
    <location>
        <begin position="178"/>
        <end position="324"/>
    </location>
</feature>
<accession>A0A7W9JJW6</accession>
<comment type="caution">
    <text evidence="2">The sequence shown here is derived from an EMBL/GenBank/DDBJ whole genome shotgun (WGS) entry which is preliminary data.</text>
</comment>
<proteinExistence type="predicted"/>
<dbReference type="Pfam" id="PF13524">
    <property type="entry name" value="Glyco_trans_1_2"/>
    <property type="match status" value="1"/>
</dbReference>
<sequence length="328" mass="36156">MRVLIVGPRFHGYLAAMGAALEHLGHGVSVHAYDAADTLAERVRNKALHDLPGRWTARWAGWEGRRAAAVLNRERPDALLVVKGDRLGDDWWAAVDRWNGPRVTWLYDEIDRMAYTREQLAAMPVVATYSAADAASLAGTADTVRHLPLGHDSLLAFHRRPTGAVTFIGARYPQRKALLAGLVAAGIPVRAYGRDWSRHPADVLASRHWRPPGVPAGRTLARDEAYGVMAGSEATVNIHGHQDGFTMRTFEACGVGALQLVDRADVDVHFEPGREVLVFADGDELAEHAERAIREPKWARGIAEAGRRRALAEHTLVHRMREVEALWA</sequence>
<dbReference type="EMBL" id="JACHMW010000001">
    <property type="protein sequence ID" value="MBB5848801.1"/>
    <property type="molecule type" value="Genomic_DNA"/>
</dbReference>
<gene>
    <name evidence="2" type="ORF">HDA33_001365</name>
</gene>
<evidence type="ECO:0000313" key="3">
    <source>
        <dbReference type="Proteomes" id="UP000567246"/>
    </source>
</evidence>
<dbReference type="RefSeq" id="WP_184172075.1">
    <property type="nucleotide sequence ID" value="NZ_BAABAG010000004.1"/>
</dbReference>
<dbReference type="InterPro" id="IPR055259">
    <property type="entry name" value="YkvP/CgeB_Glyco_trans-like"/>
</dbReference>
<keyword evidence="3" id="KW-1185">Reference proteome</keyword>
<name>A0A7W9JJW6_9MICC</name>
<organism evidence="2 3">
    <name type="scientific">Micrococcus endophyticus</name>
    <dbReference type="NCBI Taxonomy" id="455343"/>
    <lineage>
        <taxon>Bacteria</taxon>
        <taxon>Bacillati</taxon>
        <taxon>Actinomycetota</taxon>
        <taxon>Actinomycetes</taxon>
        <taxon>Micrococcales</taxon>
        <taxon>Micrococcaceae</taxon>
        <taxon>Micrococcus</taxon>
    </lineage>
</organism>
<dbReference type="Proteomes" id="UP000567246">
    <property type="component" value="Unassembled WGS sequence"/>
</dbReference>
<dbReference type="SUPFAM" id="SSF53756">
    <property type="entry name" value="UDP-Glycosyltransferase/glycogen phosphorylase"/>
    <property type="match status" value="1"/>
</dbReference>